<dbReference type="PIRSF" id="PIRSF001589">
    <property type="entry name" value="Asn_synthetase_glu-h"/>
    <property type="match status" value="1"/>
</dbReference>
<keyword evidence="5 9" id="KW-0067">ATP-binding</keyword>
<organism evidence="11 12">
    <name type="scientific">Nitrospira moscoviensis</name>
    <dbReference type="NCBI Taxonomy" id="42253"/>
    <lineage>
        <taxon>Bacteria</taxon>
        <taxon>Pseudomonadati</taxon>
        <taxon>Nitrospirota</taxon>
        <taxon>Nitrospiria</taxon>
        <taxon>Nitrospirales</taxon>
        <taxon>Nitrospiraceae</taxon>
        <taxon>Nitrospira</taxon>
    </lineage>
</organism>
<dbReference type="Gene3D" id="3.60.20.10">
    <property type="entry name" value="Glutamine Phosphoribosylpyrophosphate, subunit 1, domain 1"/>
    <property type="match status" value="1"/>
</dbReference>
<dbReference type="InterPro" id="IPR017932">
    <property type="entry name" value="GATase_2_dom"/>
</dbReference>
<comment type="pathway">
    <text evidence="1">Amino-acid biosynthesis; L-asparagine biosynthesis; L-asparagine from L-aspartate (L-Gln route): step 1/1.</text>
</comment>
<dbReference type="CDD" id="cd00712">
    <property type="entry name" value="AsnB"/>
    <property type="match status" value="1"/>
</dbReference>
<dbReference type="KEGG" id="nmv:NITMOv2_3492"/>
<dbReference type="Gene3D" id="3.40.50.620">
    <property type="entry name" value="HUPs"/>
    <property type="match status" value="2"/>
</dbReference>
<dbReference type="EMBL" id="CP011801">
    <property type="protein sequence ID" value="ALA59884.1"/>
    <property type="molecule type" value="Genomic_DNA"/>
</dbReference>
<dbReference type="InterPro" id="IPR001962">
    <property type="entry name" value="Asn_synthase"/>
</dbReference>
<evidence type="ECO:0000256" key="7">
    <source>
        <dbReference type="ARBA" id="ARBA00048741"/>
    </source>
</evidence>
<dbReference type="RefSeq" id="WP_083448108.1">
    <property type="nucleotide sequence ID" value="NZ_CP011801.1"/>
</dbReference>
<dbReference type="PROSITE" id="PS51278">
    <property type="entry name" value="GATASE_TYPE_2"/>
    <property type="match status" value="1"/>
</dbReference>
<dbReference type="InterPro" id="IPR051786">
    <property type="entry name" value="ASN_synthetase/amidase"/>
</dbReference>
<gene>
    <name evidence="11" type="ORF">NITMOv2_3492</name>
</gene>
<keyword evidence="12" id="KW-1185">Reference proteome</keyword>
<evidence type="ECO:0000256" key="2">
    <source>
        <dbReference type="ARBA" id="ARBA00005752"/>
    </source>
</evidence>
<keyword evidence="8" id="KW-0028">Amino-acid biosynthesis</keyword>
<evidence type="ECO:0000256" key="8">
    <source>
        <dbReference type="PIRSR" id="PIRSR001589-1"/>
    </source>
</evidence>
<dbReference type="EC" id="6.3.5.4" evidence="3"/>
<accession>A0A0K2GGA1</accession>
<dbReference type="GO" id="GO:0005829">
    <property type="term" value="C:cytosol"/>
    <property type="evidence" value="ECO:0007669"/>
    <property type="project" value="TreeGrafter"/>
</dbReference>
<dbReference type="Proteomes" id="UP000069205">
    <property type="component" value="Chromosome"/>
</dbReference>
<feature type="active site" description="For GATase activity" evidence="8">
    <location>
        <position position="2"/>
    </location>
</feature>
<evidence type="ECO:0000256" key="6">
    <source>
        <dbReference type="ARBA" id="ARBA00022962"/>
    </source>
</evidence>
<protein>
    <recommendedName>
        <fullName evidence="3">asparagine synthase (glutamine-hydrolyzing)</fullName>
        <ecNumber evidence="3">6.3.5.4</ecNumber>
    </recommendedName>
</protein>
<keyword evidence="8" id="KW-0061">Asparagine biosynthesis</keyword>
<evidence type="ECO:0000256" key="4">
    <source>
        <dbReference type="ARBA" id="ARBA00022741"/>
    </source>
</evidence>
<reference evidence="11 12" key="1">
    <citation type="journal article" date="2015" name="Proc. Natl. Acad. Sci. U.S.A.">
        <title>Expanded metabolic versatility of ubiquitous nitrite-oxidizing bacteria from the genus Nitrospira.</title>
        <authorList>
            <person name="Koch H."/>
            <person name="Lucker S."/>
            <person name="Albertsen M."/>
            <person name="Kitzinger K."/>
            <person name="Herbold C."/>
            <person name="Spieck E."/>
            <person name="Nielsen P.H."/>
            <person name="Wagner M."/>
            <person name="Daims H."/>
        </authorList>
    </citation>
    <scope>NUCLEOTIDE SEQUENCE [LARGE SCALE GENOMIC DNA]</scope>
    <source>
        <strain evidence="11 12">NSP M-1</strain>
    </source>
</reference>
<dbReference type="AlphaFoldDB" id="A0A0K2GGA1"/>
<evidence type="ECO:0000256" key="3">
    <source>
        <dbReference type="ARBA" id="ARBA00012737"/>
    </source>
</evidence>
<proteinExistence type="inferred from homology"/>
<dbReference type="GO" id="GO:0004066">
    <property type="term" value="F:asparagine synthase (glutamine-hydrolyzing) activity"/>
    <property type="evidence" value="ECO:0007669"/>
    <property type="project" value="UniProtKB-EC"/>
</dbReference>
<name>A0A0K2GGA1_NITMO</name>
<dbReference type="InterPro" id="IPR029055">
    <property type="entry name" value="Ntn_hydrolases_N"/>
</dbReference>
<dbReference type="STRING" id="42253.NITMOv2_3492"/>
<dbReference type="GO" id="GO:0005524">
    <property type="term" value="F:ATP binding"/>
    <property type="evidence" value="ECO:0007669"/>
    <property type="project" value="UniProtKB-KW"/>
</dbReference>
<keyword evidence="4 9" id="KW-0547">Nucleotide-binding</keyword>
<dbReference type="Pfam" id="PF13537">
    <property type="entry name" value="GATase_7"/>
    <property type="match status" value="1"/>
</dbReference>
<dbReference type="CDD" id="cd01991">
    <property type="entry name" value="Asn_synthase_B_C"/>
    <property type="match status" value="1"/>
</dbReference>
<evidence type="ECO:0000313" key="11">
    <source>
        <dbReference type="EMBL" id="ALA59884.1"/>
    </source>
</evidence>
<feature type="domain" description="Glutamine amidotransferase type-2" evidence="10">
    <location>
        <begin position="2"/>
        <end position="216"/>
    </location>
</feature>
<dbReference type="PATRIC" id="fig|42253.5.peg.3446"/>
<dbReference type="InterPro" id="IPR033738">
    <property type="entry name" value="AsnB_N"/>
</dbReference>
<evidence type="ECO:0000256" key="1">
    <source>
        <dbReference type="ARBA" id="ARBA00005187"/>
    </source>
</evidence>
<dbReference type="OrthoDB" id="9763290at2"/>
<evidence type="ECO:0000256" key="9">
    <source>
        <dbReference type="PIRSR" id="PIRSR001589-2"/>
    </source>
</evidence>
<dbReference type="SUPFAM" id="SSF52402">
    <property type="entry name" value="Adenine nucleotide alpha hydrolases-like"/>
    <property type="match status" value="1"/>
</dbReference>
<keyword evidence="6 8" id="KW-0315">Glutamine amidotransferase</keyword>
<dbReference type="GO" id="GO:0006529">
    <property type="term" value="P:asparagine biosynthetic process"/>
    <property type="evidence" value="ECO:0007669"/>
    <property type="project" value="UniProtKB-KW"/>
</dbReference>
<dbReference type="Pfam" id="PF00733">
    <property type="entry name" value="Asn_synthase"/>
    <property type="match status" value="1"/>
</dbReference>
<feature type="binding site" evidence="9">
    <location>
        <position position="103"/>
    </location>
    <ligand>
        <name>L-glutamine</name>
        <dbReference type="ChEBI" id="CHEBI:58359"/>
    </ligand>
</feature>
<evidence type="ECO:0000256" key="5">
    <source>
        <dbReference type="ARBA" id="ARBA00022840"/>
    </source>
</evidence>
<dbReference type="SUPFAM" id="SSF56235">
    <property type="entry name" value="N-terminal nucleophile aminohydrolases (Ntn hydrolases)"/>
    <property type="match status" value="1"/>
</dbReference>
<dbReference type="PANTHER" id="PTHR43284">
    <property type="entry name" value="ASPARAGINE SYNTHETASE (GLUTAMINE-HYDROLYZING)"/>
    <property type="match status" value="1"/>
</dbReference>
<keyword evidence="11" id="KW-0436">Ligase</keyword>
<dbReference type="InterPro" id="IPR014729">
    <property type="entry name" value="Rossmann-like_a/b/a_fold"/>
</dbReference>
<sequence>MCGFAGVFMHGCGGRQSIVHDAVRRMCGRMAVRGPDALGYWSDGSISLGHRRLSVIDLDARANQPMHSDDGRYVIVYNGEIYNFRELRHELEQFGDQFRTQSDTEVLIKLFAREGPGMFTRLRGMFALAIWDRLAREVLLARDPYGIKPLYIGDGHHYWLFASQVKALLASDLVSDEADIHGQVGFWLLGYVPEPRTWFRNISVLPAGSWCRITAQGKLIGPHKYWDIGDSWRSAPDCHMTRNDVQKVVQAAVSDSVKRHLVADVPVGVFLSGGIDSGTLAGLVKEHGVEEIQAVTVAFKEFEGRHHDEVPVANKIARSFRIRHHVRTVTRKEFESDLSRLLSAMDQPSIDGINTWYASKAAAELGLKVVISGVGGDELFYGYPSFQQLPFFLSCWRQLSRIPGVQPVTNLVMNIWAYRSGNPRWRYITQARNMYGAYWLRRGLFTPVELSTLLGGKQSCEIVLSLDPGDLIESMVDALPVDAMAAVGQIESMTYLRNQLLRDSDWASMDHSVELRTPLVDAWLLHDLVPVLRSFGRFNGKSLLAGSLKAPLNQTVLSRAKTGFGIPLAEWIGQKGIALDGEELPIISEGQASRRWAVAVSQCVYA</sequence>
<comment type="similarity">
    <text evidence="2">Belongs to the asparagine synthetase family.</text>
</comment>
<feature type="binding site" evidence="9">
    <location>
        <begin position="372"/>
        <end position="373"/>
    </location>
    <ligand>
        <name>ATP</name>
        <dbReference type="ChEBI" id="CHEBI:30616"/>
    </ligand>
</feature>
<evidence type="ECO:0000313" key="12">
    <source>
        <dbReference type="Proteomes" id="UP000069205"/>
    </source>
</evidence>
<comment type="catalytic activity">
    <reaction evidence="7">
        <text>L-aspartate + L-glutamine + ATP + H2O = L-asparagine + L-glutamate + AMP + diphosphate + H(+)</text>
        <dbReference type="Rhea" id="RHEA:12228"/>
        <dbReference type="ChEBI" id="CHEBI:15377"/>
        <dbReference type="ChEBI" id="CHEBI:15378"/>
        <dbReference type="ChEBI" id="CHEBI:29985"/>
        <dbReference type="ChEBI" id="CHEBI:29991"/>
        <dbReference type="ChEBI" id="CHEBI:30616"/>
        <dbReference type="ChEBI" id="CHEBI:33019"/>
        <dbReference type="ChEBI" id="CHEBI:58048"/>
        <dbReference type="ChEBI" id="CHEBI:58359"/>
        <dbReference type="ChEBI" id="CHEBI:456215"/>
        <dbReference type="EC" id="6.3.5.4"/>
    </reaction>
</comment>
<dbReference type="NCBIfam" id="TIGR01536">
    <property type="entry name" value="asn_synth_AEB"/>
    <property type="match status" value="1"/>
</dbReference>
<evidence type="ECO:0000259" key="10">
    <source>
        <dbReference type="PROSITE" id="PS51278"/>
    </source>
</evidence>
<dbReference type="PANTHER" id="PTHR43284:SF1">
    <property type="entry name" value="ASPARAGINE SYNTHETASE"/>
    <property type="match status" value="1"/>
</dbReference>
<dbReference type="InterPro" id="IPR006426">
    <property type="entry name" value="Asn_synth_AEB"/>
</dbReference>